<protein>
    <submittedName>
        <fullName evidence="1">Uncharacterized protein</fullName>
    </submittedName>
</protein>
<accession>A0A1T4WS17</accession>
<proteinExistence type="predicted"/>
<keyword evidence="2" id="KW-1185">Reference proteome</keyword>
<reference evidence="2" key="1">
    <citation type="submission" date="2017-02" db="EMBL/GenBank/DDBJ databases">
        <authorList>
            <person name="Varghese N."/>
            <person name="Submissions S."/>
        </authorList>
    </citation>
    <scope>NUCLEOTIDE SEQUENCE [LARGE SCALE GENOMIC DNA]</scope>
    <source>
        <strain evidence="2">USBA 833</strain>
    </source>
</reference>
<evidence type="ECO:0000313" key="1">
    <source>
        <dbReference type="EMBL" id="SKA80163.1"/>
    </source>
</evidence>
<gene>
    <name evidence="1" type="ORF">SAMN05443428_103169</name>
</gene>
<name>A0A1T4WS17_9CLOT</name>
<dbReference type="STRING" id="1147123.SAMN05443428_103169"/>
<dbReference type="RefSeq" id="WP_078695621.1">
    <property type="nucleotide sequence ID" value="NZ_FUYH01000003.1"/>
</dbReference>
<dbReference type="EMBL" id="FUYH01000003">
    <property type="protein sequence ID" value="SKA80163.1"/>
    <property type="molecule type" value="Genomic_DNA"/>
</dbReference>
<sequence length="93" mass="10768">MDKEIIELLKSINYKLDEHMQILNEHTQILNEHTQILRALEHSSEVHKAEIDNLNITVARIEGEVKGIRDDLTALEVITSKNWNDISKLKAVR</sequence>
<dbReference type="AlphaFoldDB" id="A0A1T4WS17"/>
<dbReference type="Proteomes" id="UP000190105">
    <property type="component" value="Unassembled WGS sequence"/>
</dbReference>
<organism evidence="1 2">
    <name type="scientific">Caloramator quimbayensis</name>
    <dbReference type="NCBI Taxonomy" id="1147123"/>
    <lineage>
        <taxon>Bacteria</taxon>
        <taxon>Bacillati</taxon>
        <taxon>Bacillota</taxon>
        <taxon>Clostridia</taxon>
        <taxon>Eubacteriales</taxon>
        <taxon>Clostridiaceae</taxon>
        <taxon>Caloramator</taxon>
    </lineage>
</organism>
<evidence type="ECO:0000313" key="2">
    <source>
        <dbReference type="Proteomes" id="UP000190105"/>
    </source>
</evidence>
<dbReference type="OrthoDB" id="1708171at2"/>